<dbReference type="EMBL" id="CADEHS020000009">
    <property type="protein sequence ID" value="CAG9945628.1"/>
    <property type="molecule type" value="Genomic_DNA"/>
</dbReference>
<reference evidence="1" key="2">
    <citation type="submission" date="2021-10" db="EMBL/GenBank/DDBJ databases">
        <authorList>
            <person name="Piombo E."/>
        </authorList>
    </citation>
    <scope>NUCLEOTIDE SEQUENCE</scope>
</reference>
<name>A0ACA9TXG3_BIOOC</name>
<dbReference type="Proteomes" id="UP000836387">
    <property type="component" value="Unassembled WGS sequence"/>
</dbReference>
<evidence type="ECO:0000313" key="1">
    <source>
        <dbReference type="EMBL" id="CAG9945628.1"/>
    </source>
</evidence>
<gene>
    <name evidence="1" type="ORF">CRV2_00012367</name>
</gene>
<keyword evidence="2" id="KW-1185">Reference proteome</keyword>
<proteinExistence type="predicted"/>
<accession>A0ACA9TXG3</accession>
<reference evidence="1" key="1">
    <citation type="submission" date="2020-04" db="EMBL/GenBank/DDBJ databases">
        <authorList>
            <person name="Broberg M."/>
        </authorList>
    </citation>
    <scope>NUCLEOTIDE SEQUENCE</scope>
</reference>
<comment type="caution">
    <text evidence="1">The sequence shown here is derived from an EMBL/GenBank/DDBJ whole genome shotgun (WGS) entry which is preliminary data.</text>
</comment>
<organism evidence="1 2">
    <name type="scientific">Clonostachys rosea f. rosea IK726</name>
    <dbReference type="NCBI Taxonomy" id="1349383"/>
    <lineage>
        <taxon>Eukaryota</taxon>
        <taxon>Fungi</taxon>
        <taxon>Dikarya</taxon>
        <taxon>Ascomycota</taxon>
        <taxon>Pezizomycotina</taxon>
        <taxon>Sordariomycetes</taxon>
        <taxon>Hypocreomycetidae</taxon>
        <taxon>Hypocreales</taxon>
        <taxon>Bionectriaceae</taxon>
        <taxon>Clonostachys</taxon>
    </lineage>
</organism>
<protein>
    <submittedName>
        <fullName evidence="1">Uncharacterized protein</fullName>
    </submittedName>
</protein>
<sequence>MEVEDRHADFDFDEDVATRLGDGSADAIEHTANRYALLDEISLMEGNGGWGFRDAFLEYAIHHNFAFAESGEKMNLLHQLAVILVDECDDETDELLCLSRRTKLSTILGHQYTQSGEREHLINALSEIDNAVSLSPQAQRTLNTPAGGVMVVHRPASVLNALNTLATRLDEYFQITGALNALDRCVSIREALAGLELEPAEDREALAGLELEPAEEREALAGLVLETAEKCREARIELLINAADSLHRRYEQSEKAIDYLDRACRYAESAVLLSGNEQHKLSGALAQSSLADVLGR</sequence>
<evidence type="ECO:0000313" key="2">
    <source>
        <dbReference type="Proteomes" id="UP000836387"/>
    </source>
</evidence>